<evidence type="ECO:0000313" key="2">
    <source>
        <dbReference type="EMBL" id="HCS93129.1"/>
    </source>
</evidence>
<comment type="caution">
    <text evidence="2">The sequence shown here is derived from an EMBL/GenBank/DDBJ whole genome shotgun (WGS) entry which is preliminary data.</text>
</comment>
<evidence type="ECO:0000313" key="3">
    <source>
        <dbReference type="Proteomes" id="UP000262195"/>
    </source>
</evidence>
<dbReference type="Proteomes" id="UP000262195">
    <property type="component" value="Unassembled WGS sequence"/>
</dbReference>
<dbReference type="EMBL" id="DQHO01000003">
    <property type="protein sequence ID" value="HCS93129.1"/>
    <property type="molecule type" value="Genomic_DNA"/>
</dbReference>
<protein>
    <recommendedName>
        <fullName evidence="4">HK97 gp10 family phage protein</fullName>
    </recommendedName>
</protein>
<dbReference type="AlphaFoldDB" id="A0A3D4S2U4"/>
<accession>A0A3D4S2U4</accession>
<keyword evidence="1" id="KW-0175">Coiled coil</keyword>
<sequence length="118" mass="13464">MMDDLAKQILEALEDYSEEVEEIVEDEIENVANEAVSELKANSPKRKRNGGKYARSWRKTKVKDGYSVHNTKAGLTHLLEKGHAKRNGGRTKAMPHIAPVEQKVIQDLEENIKRRVQK</sequence>
<organism evidence="2 3">
    <name type="scientific">Bavariicoccus seileri</name>
    <dbReference type="NCBI Taxonomy" id="549685"/>
    <lineage>
        <taxon>Bacteria</taxon>
        <taxon>Bacillati</taxon>
        <taxon>Bacillota</taxon>
        <taxon>Bacilli</taxon>
        <taxon>Lactobacillales</taxon>
        <taxon>Enterococcaceae</taxon>
        <taxon>Bavariicoccus</taxon>
    </lineage>
</organism>
<gene>
    <name evidence="2" type="ORF">DIW15_00270</name>
</gene>
<name>A0A3D4S2U4_9ENTE</name>
<evidence type="ECO:0000256" key="1">
    <source>
        <dbReference type="SAM" id="Coils"/>
    </source>
</evidence>
<dbReference type="STRING" id="1121105.GCA_000421665_01318"/>
<evidence type="ECO:0008006" key="4">
    <source>
        <dbReference type="Google" id="ProtNLM"/>
    </source>
</evidence>
<reference evidence="2 3" key="1">
    <citation type="journal article" date="2018" name="Nat. Biotechnol.">
        <title>A standardized bacterial taxonomy based on genome phylogeny substantially revises the tree of life.</title>
        <authorList>
            <person name="Parks D.H."/>
            <person name="Chuvochina M."/>
            <person name="Waite D.W."/>
            <person name="Rinke C."/>
            <person name="Skarshewski A."/>
            <person name="Chaumeil P.A."/>
            <person name="Hugenholtz P."/>
        </authorList>
    </citation>
    <scope>NUCLEOTIDE SEQUENCE [LARGE SCALE GENOMIC DNA]</scope>
    <source>
        <strain evidence="2">UBA11306</strain>
    </source>
</reference>
<dbReference type="Pfam" id="PF04883">
    <property type="entry name" value="HK97-gp10_like"/>
    <property type="match status" value="1"/>
</dbReference>
<feature type="coiled-coil region" evidence="1">
    <location>
        <begin position="2"/>
        <end position="30"/>
    </location>
</feature>
<dbReference type="InterPro" id="IPR010064">
    <property type="entry name" value="HK97-gp10_tail"/>
</dbReference>
<proteinExistence type="predicted"/>